<evidence type="ECO:0000256" key="1">
    <source>
        <dbReference type="SAM" id="MobiDB-lite"/>
    </source>
</evidence>
<gene>
    <name evidence="4" type="ORF">POLS_LOCUS9024</name>
</gene>
<keyword evidence="2" id="KW-0472">Membrane</keyword>
<feature type="region of interest" description="Disordered" evidence="1">
    <location>
        <begin position="236"/>
        <end position="283"/>
    </location>
</feature>
<feature type="region of interest" description="Disordered" evidence="1">
    <location>
        <begin position="176"/>
        <end position="201"/>
    </location>
</feature>
<protein>
    <submittedName>
        <fullName evidence="4">Uncharacterized protein</fullName>
    </submittedName>
</protein>
<keyword evidence="3" id="KW-0732">Signal</keyword>
<feature type="transmembrane region" description="Helical" evidence="2">
    <location>
        <begin position="203"/>
        <end position="225"/>
    </location>
</feature>
<reference evidence="4" key="1">
    <citation type="submission" date="2021-07" db="EMBL/GenBank/DDBJ databases">
        <authorList>
            <person name="Branca A.L. A."/>
        </authorList>
    </citation>
    <scope>NUCLEOTIDE SEQUENCE</scope>
</reference>
<accession>A0A9W4I8P0</accession>
<keyword evidence="5" id="KW-1185">Reference proteome</keyword>
<organism evidence="4 5">
    <name type="scientific">Penicillium olsonii</name>
    <dbReference type="NCBI Taxonomy" id="99116"/>
    <lineage>
        <taxon>Eukaryota</taxon>
        <taxon>Fungi</taxon>
        <taxon>Dikarya</taxon>
        <taxon>Ascomycota</taxon>
        <taxon>Pezizomycotina</taxon>
        <taxon>Eurotiomycetes</taxon>
        <taxon>Eurotiomycetidae</taxon>
        <taxon>Eurotiales</taxon>
        <taxon>Aspergillaceae</taxon>
        <taxon>Penicillium</taxon>
    </lineage>
</organism>
<name>A0A9W4I8P0_PENOL</name>
<evidence type="ECO:0000256" key="3">
    <source>
        <dbReference type="SAM" id="SignalP"/>
    </source>
</evidence>
<keyword evidence="2" id="KW-1133">Transmembrane helix</keyword>
<feature type="signal peptide" evidence="3">
    <location>
        <begin position="1"/>
        <end position="32"/>
    </location>
</feature>
<dbReference type="EMBL" id="CAJVOS010000082">
    <property type="protein sequence ID" value="CAG8261977.1"/>
    <property type="molecule type" value="Genomic_DNA"/>
</dbReference>
<evidence type="ECO:0000313" key="4">
    <source>
        <dbReference type="EMBL" id="CAG8261977.1"/>
    </source>
</evidence>
<sequence length="283" mass="29849">MSTRYSVSEGFSLLKSLVFPLLLLSLITTVNATSACYFPNGARSPDDSPCYTDDDGVASHCCSSTSICLTNKLCLSMEQPYELSRGSCTDADWKSGSCPLGLCEKAQPGTGVAIMLFNGTGSAASYCCNSVLTNATTGENMCSDVDGSPQSSFTITEGEIIPGTAALSDLVRKSDKSSSSVVTNTSRASTESESTKEDHSKEVAIGAGVGVPLGVLALAAVGWALSERRKRKRAYFQPEQSDHLAHSVQPVQPVVAHERSVEMGELDPDGSKPPEMYSHSPRG</sequence>
<dbReference type="OrthoDB" id="5215637at2759"/>
<evidence type="ECO:0000256" key="2">
    <source>
        <dbReference type="SAM" id="Phobius"/>
    </source>
</evidence>
<feature type="chain" id="PRO_5040792100" evidence="3">
    <location>
        <begin position="33"/>
        <end position="283"/>
    </location>
</feature>
<dbReference type="AlphaFoldDB" id="A0A9W4I8P0"/>
<comment type="caution">
    <text evidence="4">The sequence shown here is derived from an EMBL/GenBank/DDBJ whole genome shotgun (WGS) entry which is preliminary data.</text>
</comment>
<evidence type="ECO:0000313" key="5">
    <source>
        <dbReference type="Proteomes" id="UP001153618"/>
    </source>
</evidence>
<dbReference type="Proteomes" id="UP001153618">
    <property type="component" value="Unassembled WGS sequence"/>
</dbReference>
<keyword evidence="2" id="KW-0812">Transmembrane</keyword>
<feature type="compositionally biased region" description="Low complexity" evidence="1">
    <location>
        <begin position="177"/>
        <end position="189"/>
    </location>
</feature>
<proteinExistence type="predicted"/>